<dbReference type="RefSeq" id="XP_013953754.1">
    <property type="nucleotide sequence ID" value="XM_014098279.1"/>
</dbReference>
<organism evidence="1 2">
    <name type="scientific">Hypocrea virens (strain Gv29-8 / FGSC 10586)</name>
    <name type="common">Gliocladium virens</name>
    <name type="synonym">Trichoderma virens</name>
    <dbReference type="NCBI Taxonomy" id="413071"/>
    <lineage>
        <taxon>Eukaryota</taxon>
        <taxon>Fungi</taxon>
        <taxon>Dikarya</taxon>
        <taxon>Ascomycota</taxon>
        <taxon>Pezizomycotina</taxon>
        <taxon>Sordariomycetes</taxon>
        <taxon>Hypocreomycetidae</taxon>
        <taxon>Hypocreales</taxon>
        <taxon>Hypocreaceae</taxon>
        <taxon>Trichoderma</taxon>
    </lineage>
</organism>
<protein>
    <submittedName>
        <fullName evidence="1">Uncharacterized protein</fullName>
    </submittedName>
</protein>
<gene>
    <name evidence="1" type="ORF">TRIVIDRAFT_80940</name>
</gene>
<dbReference type="eggNOG" id="ENOG502RKMZ">
    <property type="taxonomic scope" value="Eukaryota"/>
</dbReference>
<dbReference type="InParanoid" id="G9N1C4"/>
<dbReference type="HOGENOM" id="CLU_062056_0_0_1"/>
<reference evidence="1 2" key="1">
    <citation type="journal article" date="2011" name="Genome Biol.">
        <title>Comparative genome sequence analysis underscores mycoparasitism as the ancestral life style of Trichoderma.</title>
        <authorList>
            <person name="Kubicek C.P."/>
            <person name="Herrera-Estrella A."/>
            <person name="Seidl-Seiboth V."/>
            <person name="Martinez D.A."/>
            <person name="Druzhinina I.S."/>
            <person name="Thon M."/>
            <person name="Zeilinger S."/>
            <person name="Casas-Flores S."/>
            <person name="Horwitz B.A."/>
            <person name="Mukherjee P.K."/>
            <person name="Mukherjee M."/>
            <person name="Kredics L."/>
            <person name="Alcaraz L.D."/>
            <person name="Aerts A."/>
            <person name="Antal Z."/>
            <person name="Atanasova L."/>
            <person name="Cervantes-Badillo M.G."/>
            <person name="Challacombe J."/>
            <person name="Chertkov O."/>
            <person name="McCluskey K."/>
            <person name="Coulpier F."/>
            <person name="Deshpande N."/>
            <person name="von Doehren H."/>
            <person name="Ebbole D.J."/>
            <person name="Esquivel-Naranjo E.U."/>
            <person name="Fekete E."/>
            <person name="Flipphi M."/>
            <person name="Glaser F."/>
            <person name="Gomez-Rodriguez E.Y."/>
            <person name="Gruber S."/>
            <person name="Han C."/>
            <person name="Henrissat B."/>
            <person name="Hermosa R."/>
            <person name="Hernandez-Onate M."/>
            <person name="Karaffa L."/>
            <person name="Kosti I."/>
            <person name="Le Crom S."/>
            <person name="Lindquist E."/>
            <person name="Lucas S."/>
            <person name="Luebeck M."/>
            <person name="Luebeck P.S."/>
            <person name="Margeot A."/>
            <person name="Metz B."/>
            <person name="Misra M."/>
            <person name="Nevalainen H."/>
            <person name="Omann M."/>
            <person name="Packer N."/>
            <person name="Perrone G."/>
            <person name="Uresti-Rivera E.E."/>
            <person name="Salamov A."/>
            <person name="Schmoll M."/>
            <person name="Seiboth B."/>
            <person name="Shapiro H."/>
            <person name="Sukno S."/>
            <person name="Tamayo-Ramos J.A."/>
            <person name="Tisch D."/>
            <person name="Wiest A."/>
            <person name="Wilkinson H.H."/>
            <person name="Zhang M."/>
            <person name="Coutinho P.M."/>
            <person name="Kenerley C.M."/>
            <person name="Monte E."/>
            <person name="Baker S.E."/>
            <person name="Grigoriev I.V."/>
        </authorList>
    </citation>
    <scope>NUCLEOTIDE SEQUENCE [LARGE SCALE GENOMIC DNA]</scope>
    <source>
        <strain evidence="2">Gv29-8 / FGSC 10586</strain>
    </source>
</reference>
<proteinExistence type="predicted"/>
<dbReference type="AlphaFoldDB" id="G9N1C4"/>
<dbReference type="OrthoDB" id="4498333at2759"/>
<dbReference type="Proteomes" id="UP000007115">
    <property type="component" value="Unassembled WGS sequence"/>
</dbReference>
<comment type="caution">
    <text evidence="1">The sequence shown here is derived from an EMBL/GenBank/DDBJ whole genome shotgun (WGS) entry which is preliminary data.</text>
</comment>
<dbReference type="EMBL" id="ABDF02000083">
    <property type="protein sequence ID" value="EHK19555.1"/>
    <property type="molecule type" value="Genomic_DNA"/>
</dbReference>
<keyword evidence="2" id="KW-1185">Reference proteome</keyword>
<dbReference type="GeneID" id="25798218"/>
<dbReference type="OMA" id="NADEYVC"/>
<name>G9N1C4_HYPVG</name>
<evidence type="ECO:0000313" key="2">
    <source>
        <dbReference type="Proteomes" id="UP000007115"/>
    </source>
</evidence>
<accession>G9N1C4</accession>
<evidence type="ECO:0000313" key="1">
    <source>
        <dbReference type="EMBL" id="EHK19555.1"/>
    </source>
</evidence>
<dbReference type="VEuPathDB" id="FungiDB:TRIVIDRAFT_80940"/>
<sequence length="379" mass="43124">MANIDALPTVSASKQPDSTIEMQQLSDAFRSVLNIAEEAQSGSSSSNLTDLTDHSDENVARNKAQWKDFFTFMGEKAKNSEYPKYLFRAHNHGHPFPRFLDDGTGQYSDSFGSDLHLWVEYDAQSPICVPIGDLTEFYTVEDFFSELRFHLEKTQINGQEERAGEKPTLSSIVSLSGDFQWTAQRICSVGRRATKDQRPGLAVFETSLIDPSMVRVWRVMDMLLFLDTTMLLKRSVNIPLNLRRWAGNADEYVCWSFVPREALITFIPLPKLTEAPNYGGKAFLRKEFVQSNYLADFRRQTPVQLSKEEYADRVSNFVSNIISDAFSWEEAEPLGMHMAELLSRPSLWGYDVTPMIVDLKKAISSAMEAHRERISLLDN</sequence>